<gene>
    <name evidence="1" type="ORF">HPP92_006698</name>
</gene>
<dbReference type="Proteomes" id="UP000639772">
    <property type="component" value="Chromosome 3"/>
</dbReference>
<name>A0A835VAJ4_VANPL</name>
<dbReference type="EMBL" id="JADCNM010000003">
    <property type="protein sequence ID" value="KAG0489835.1"/>
    <property type="molecule type" value="Genomic_DNA"/>
</dbReference>
<sequence length="130" mass="14818">MSLINLFAPKVIKHDGNKGHGFVMAIPIDMPHHATEKVKRWRGSLRHLGKQQLINNYHIVVANKDMTDILNSSATSQAIKGTYNDRLCNPCKDKNNTCINVKQMVQHETTHECVIRRSIISLLNHQKIQN</sequence>
<evidence type="ECO:0000313" key="2">
    <source>
        <dbReference type="Proteomes" id="UP000639772"/>
    </source>
</evidence>
<comment type="caution">
    <text evidence="1">The sequence shown here is derived from an EMBL/GenBank/DDBJ whole genome shotgun (WGS) entry which is preliminary data.</text>
</comment>
<accession>A0A835VAJ4</accession>
<dbReference type="AlphaFoldDB" id="A0A835VAJ4"/>
<protein>
    <submittedName>
        <fullName evidence="1">Uncharacterized protein</fullName>
    </submittedName>
</protein>
<reference evidence="1 2" key="1">
    <citation type="journal article" date="2020" name="Nat. Food">
        <title>A phased Vanilla planifolia genome enables genetic improvement of flavour and production.</title>
        <authorList>
            <person name="Hasing T."/>
            <person name="Tang H."/>
            <person name="Brym M."/>
            <person name="Khazi F."/>
            <person name="Huang T."/>
            <person name="Chambers A.H."/>
        </authorList>
    </citation>
    <scope>NUCLEOTIDE SEQUENCE [LARGE SCALE GENOMIC DNA]</scope>
    <source>
        <tissue evidence="1">Leaf</tissue>
    </source>
</reference>
<proteinExistence type="predicted"/>
<evidence type="ECO:0000313" key="1">
    <source>
        <dbReference type="EMBL" id="KAG0489835.1"/>
    </source>
</evidence>
<organism evidence="1 2">
    <name type="scientific">Vanilla planifolia</name>
    <name type="common">Vanilla</name>
    <dbReference type="NCBI Taxonomy" id="51239"/>
    <lineage>
        <taxon>Eukaryota</taxon>
        <taxon>Viridiplantae</taxon>
        <taxon>Streptophyta</taxon>
        <taxon>Embryophyta</taxon>
        <taxon>Tracheophyta</taxon>
        <taxon>Spermatophyta</taxon>
        <taxon>Magnoliopsida</taxon>
        <taxon>Liliopsida</taxon>
        <taxon>Asparagales</taxon>
        <taxon>Orchidaceae</taxon>
        <taxon>Vanilloideae</taxon>
        <taxon>Vanilleae</taxon>
        <taxon>Vanilla</taxon>
    </lineage>
</organism>